<feature type="signal peptide" evidence="3">
    <location>
        <begin position="1"/>
        <end position="21"/>
    </location>
</feature>
<dbReference type="EMBL" id="QTKX01000002">
    <property type="protein sequence ID" value="MBS8265613.1"/>
    <property type="molecule type" value="Genomic_DNA"/>
</dbReference>
<sequence length="880" mass="95296">MKKFIAVMGFLFVLFFGMQQAAAETVPGNITEDTTWTKEGSPYKVGIITVYPGVTLTVEPGVEIINNGSPSWIDVKGKIIARGTAEEKITINNVLLKGFDFAGSSINIEHANIGRTNGGFLITSMYREVVLKNNEFSGGDINIGSPFTNILIENNLFRDNAWLALNNGTANILVQRNTFFNKEDYYPSIRMSCSDPNCKTPNITINENNFFGFPTFFVEVEKGAGLIYNGANNYWSTTDTSLMKRRILDGAREDRLYSTAVLNYSPIAYKPINNGLLYGNLEAPTVNKVGESDTAVSGLTDADSTVKVSIDGVVIGEGISTADGAYAVAIPKQPGGAGLTVYAVDSYGRISPEATVTVDDTTGPAAPQVNKVNDQATKVEGSTEPGARIIVKINGVEQSGTADQNGNFSLEITPQKAGTVIEVQAVDAAGNISEITRVTVVDEHPPATPVITSGEVTDQSTSLQGTAEPRSRVILLQGDQVILSAYADSNGYFSITFNQPFKGDSIINIVAEDLAGNVSEQVIMTVKDVTAPYVNIDWAKYVTEKSTEVYGYAEAGAFVEVLKNGTVIGSGTANEGGTFVIPIPVQPAGVQLVIKAADKAGNTGSVTVTVIDLPDPLPLTVEPINTLSTILKGKTAPNVYVNIEIDGVRHVVKADGNGYFELKIGPLKEGTTVSFLANNDEGDYSEEVIVSVTWKAPDGWYKAADGYWYYYVPGTGILKTGWLLWGGKWYYLEADGKMKIGWKQLGKTWYYLNQDGSMRVGWLTYGGKVYYFPASGAMQTGLATVGGKWYLFSADGARKTGWQKVSTKWYYFKTDGAGQTGWAKLGGKWYYFNSSAIMQTGWIKLSGKWYYLNASGVMVTGWNTIGGKRYYFNSSGVWLY</sequence>
<organism evidence="5 6">
    <name type="scientific">Mesobacillus boroniphilus</name>
    <dbReference type="NCBI Taxonomy" id="308892"/>
    <lineage>
        <taxon>Bacteria</taxon>
        <taxon>Bacillati</taxon>
        <taxon>Bacillota</taxon>
        <taxon>Bacilli</taxon>
        <taxon>Bacillales</taxon>
        <taxon>Bacillaceae</taxon>
        <taxon>Mesobacillus</taxon>
    </lineage>
</organism>
<dbReference type="InterPro" id="IPR013783">
    <property type="entry name" value="Ig-like_fold"/>
</dbReference>
<reference evidence="5 6" key="1">
    <citation type="journal article" date="2021" name="Microorganisms">
        <title>Bacterial Dimethylsulfoniopropionate Biosynthesis in the East China Sea.</title>
        <authorList>
            <person name="Liu J."/>
            <person name="Zhang Y."/>
            <person name="Liu J."/>
            <person name="Zhong H."/>
            <person name="Williams B.T."/>
            <person name="Zheng Y."/>
            <person name="Curson A.R.J."/>
            <person name="Sun C."/>
            <person name="Sun H."/>
            <person name="Song D."/>
            <person name="Wagner Mackenzie B."/>
            <person name="Bermejo Martinez A."/>
            <person name="Todd J.D."/>
            <person name="Zhang X.H."/>
        </authorList>
    </citation>
    <scope>NUCLEOTIDE SEQUENCE [LARGE SCALE GENOMIC DNA]</scope>
    <source>
        <strain evidence="5 6">ESS08</strain>
    </source>
</reference>
<evidence type="ECO:0000259" key="4">
    <source>
        <dbReference type="Pfam" id="PF17936"/>
    </source>
</evidence>
<protein>
    <recommendedName>
        <fullName evidence="4">Bacterial Ig domain-containing protein</fullName>
    </recommendedName>
</protein>
<proteinExistence type="predicted"/>
<feature type="repeat" description="Cell wall-binding" evidence="2">
    <location>
        <begin position="739"/>
        <end position="758"/>
    </location>
</feature>
<dbReference type="Pfam" id="PF01473">
    <property type="entry name" value="Choline_bind_1"/>
    <property type="match status" value="1"/>
</dbReference>
<evidence type="ECO:0000256" key="3">
    <source>
        <dbReference type="SAM" id="SignalP"/>
    </source>
</evidence>
<dbReference type="NCBIfam" id="NF033510">
    <property type="entry name" value="Ca_tandemer"/>
    <property type="match status" value="2"/>
</dbReference>
<dbReference type="SUPFAM" id="SSF51126">
    <property type="entry name" value="Pectin lyase-like"/>
    <property type="match status" value="1"/>
</dbReference>
<feature type="repeat" description="Cell wall-binding" evidence="2">
    <location>
        <begin position="859"/>
        <end position="878"/>
    </location>
</feature>
<dbReference type="RefSeq" id="WP_213370076.1">
    <property type="nucleotide sequence ID" value="NZ_QTKX01000002.1"/>
</dbReference>
<feature type="domain" description="Bacterial Ig" evidence="4">
    <location>
        <begin position="364"/>
        <end position="442"/>
    </location>
</feature>
<feature type="chain" id="PRO_5039306967" description="Bacterial Ig domain-containing protein" evidence="3">
    <location>
        <begin position="22"/>
        <end position="880"/>
    </location>
</feature>
<keyword evidence="3" id="KW-0732">Signal</keyword>
<dbReference type="Gene3D" id="2.60.40.10">
    <property type="entry name" value="Immunoglobulins"/>
    <property type="match status" value="4"/>
</dbReference>
<gene>
    <name evidence="5" type="ORF">DYI25_14385</name>
</gene>
<feature type="repeat" description="Cell wall-binding" evidence="2">
    <location>
        <begin position="819"/>
        <end position="838"/>
    </location>
</feature>
<dbReference type="Gene3D" id="2.10.270.10">
    <property type="entry name" value="Cholin Binding"/>
    <property type="match status" value="2"/>
</dbReference>
<dbReference type="Gene3D" id="2.10.270.20">
    <property type="match status" value="1"/>
</dbReference>
<dbReference type="SUPFAM" id="SSF69360">
    <property type="entry name" value="Cell wall binding repeat"/>
    <property type="match status" value="1"/>
</dbReference>
<dbReference type="Pfam" id="PF19127">
    <property type="entry name" value="Choline_bind_3"/>
    <property type="match status" value="3"/>
</dbReference>
<feature type="domain" description="Bacterial Ig" evidence="4">
    <location>
        <begin position="282"/>
        <end position="360"/>
    </location>
</feature>
<dbReference type="InterPro" id="IPR018337">
    <property type="entry name" value="Cell_wall/Cho-bd_repeat"/>
</dbReference>
<dbReference type="Proteomes" id="UP000761411">
    <property type="component" value="Unassembled WGS sequence"/>
</dbReference>
<dbReference type="InterPro" id="IPR011050">
    <property type="entry name" value="Pectin_lyase_fold/virulence"/>
</dbReference>
<name>A0A944GX40_9BACI</name>
<dbReference type="InterPro" id="IPR041498">
    <property type="entry name" value="Big_6"/>
</dbReference>
<dbReference type="AlphaFoldDB" id="A0A944GX40"/>
<evidence type="ECO:0000313" key="6">
    <source>
        <dbReference type="Proteomes" id="UP000761411"/>
    </source>
</evidence>
<comment type="caution">
    <text evidence="5">The sequence shown here is derived from an EMBL/GenBank/DDBJ whole genome shotgun (WGS) entry which is preliminary data.</text>
</comment>
<evidence type="ECO:0000256" key="1">
    <source>
        <dbReference type="ARBA" id="ARBA00022737"/>
    </source>
</evidence>
<feature type="domain" description="Bacterial Ig" evidence="4">
    <location>
        <begin position="541"/>
        <end position="609"/>
    </location>
</feature>
<keyword evidence="6" id="KW-1185">Reference proteome</keyword>
<feature type="domain" description="Bacterial Ig" evidence="4">
    <location>
        <begin position="453"/>
        <end position="528"/>
    </location>
</feature>
<keyword evidence="1" id="KW-0677">Repeat</keyword>
<dbReference type="Pfam" id="PF17936">
    <property type="entry name" value="Big_6"/>
    <property type="match status" value="4"/>
</dbReference>
<feature type="repeat" description="Cell wall-binding" evidence="2">
    <location>
        <begin position="719"/>
        <end position="738"/>
    </location>
</feature>
<evidence type="ECO:0000256" key="2">
    <source>
        <dbReference type="PROSITE-ProRule" id="PRU00591"/>
    </source>
</evidence>
<feature type="repeat" description="Cell wall-binding" evidence="2">
    <location>
        <begin position="839"/>
        <end position="858"/>
    </location>
</feature>
<evidence type="ECO:0000313" key="5">
    <source>
        <dbReference type="EMBL" id="MBS8265613.1"/>
    </source>
</evidence>
<accession>A0A944GX40</accession>
<dbReference type="PROSITE" id="PS51170">
    <property type="entry name" value="CW"/>
    <property type="match status" value="6"/>
</dbReference>
<feature type="repeat" description="Cell wall-binding" evidence="2">
    <location>
        <begin position="799"/>
        <end position="818"/>
    </location>
</feature>